<feature type="region of interest" description="Disordered" evidence="1">
    <location>
        <begin position="1"/>
        <end position="24"/>
    </location>
</feature>
<proteinExistence type="predicted"/>
<feature type="transmembrane region" description="Helical" evidence="2">
    <location>
        <begin position="258"/>
        <end position="283"/>
    </location>
</feature>
<gene>
    <name evidence="3" type="ORF">IAG43_16650</name>
</gene>
<keyword evidence="2" id="KW-1133">Transmembrane helix</keyword>
<feature type="transmembrane region" description="Helical" evidence="2">
    <location>
        <begin position="188"/>
        <end position="206"/>
    </location>
</feature>
<name>A0A7H0HV11_9ACTN</name>
<keyword evidence="2" id="KW-0812">Transmembrane</keyword>
<accession>A0A7H0HV11</accession>
<feature type="compositionally biased region" description="Basic and acidic residues" evidence="1">
    <location>
        <begin position="1"/>
        <end position="16"/>
    </location>
</feature>
<keyword evidence="4" id="KW-1185">Reference proteome</keyword>
<feature type="transmembrane region" description="Helical" evidence="2">
    <location>
        <begin position="158"/>
        <end position="176"/>
    </location>
</feature>
<dbReference type="RefSeq" id="WP_187741514.1">
    <property type="nucleotide sequence ID" value="NZ_CP060825.1"/>
</dbReference>
<organism evidence="3 4">
    <name type="scientific">Streptomyces genisteinicus</name>
    <dbReference type="NCBI Taxonomy" id="2768068"/>
    <lineage>
        <taxon>Bacteria</taxon>
        <taxon>Bacillati</taxon>
        <taxon>Actinomycetota</taxon>
        <taxon>Actinomycetes</taxon>
        <taxon>Kitasatosporales</taxon>
        <taxon>Streptomycetaceae</taxon>
        <taxon>Streptomyces</taxon>
    </lineage>
</organism>
<evidence type="ECO:0000313" key="4">
    <source>
        <dbReference type="Proteomes" id="UP000516230"/>
    </source>
</evidence>
<protein>
    <recommendedName>
        <fullName evidence="5">NADH-ubiquinone oxidoreductase</fullName>
    </recommendedName>
</protein>
<evidence type="ECO:0000256" key="1">
    <source>
        <dbReference type="SAM" id="MobiDB-lite"/>
    </source>
</evidence>
<dbReference type="AlphaFoldDB" id="A0A7H0HV11"/>
<feature type="transmembrane region" description="Helical" evidence="2">
    <location>
        <begin position="78"/>
        <end position="99"/>
    </location>
</feature>
<dbReference type="Proteomes" id="UP000516230">
    <property type="component" value="Chromosome"/>
</dbReference>
<evidence type="ECO:0008006" key="5">
    <source>
        <dbReference type="Google" id="ProtNLM"/>
    </source>
</evidence>
<dbReference type="EMBL" id="CP060825">
    <property type="protein sequence ID" value="QNP64377.1"/>
    <property type="molecule type" value="Genomic_DNA"/>
</dbReference>
<evidence type="ECO:0000256" key="2">
    <source>
        <dbReference type="SAM" id="Phobius"/>
    </source>
</evidence>
<keyword evidence="2" id="KW-0472">Membrane</keyword>
<evidence type="ECO:0000313" key="3">
    <source>
        <dbReference type="EMBL" id="QNP64377.1"/>
    </source>
</evidence>
<reference evidence="3 4" key="1">
    <citation type="submission" date="2020-08" db="EMBL/GenBank/DDBJ databases">
        <title>A novel species.</title>
        <authorList>
            <person name="Gao J."/>
        </authorList>
    </citation>
    <scope>NUCLEOTIDE SEQUENCE [LARGE SCALE GENOMIC DNA]</scope>
    <source>
        <strain evidence="3 4">CRPJ-33</strain>
    </source>
</reference>
<sequence>MRHDEEPAGRGTRELAEGAGPFTTRLTRRGAGGLEAVWESRRVRKLGALTVRAAHEAEAVVRSADAPTLNRLRVLNGIAAVTFTLGGLLFAAGAGLAMADADPTAVSVTYFTGGLFFNSGGYASLLQAINAPRRAEGGDRLEPVAWRWWSYEPMRIDWLGTFLLFAGTLVFGINLLDSFLQGLSTQQAARLVWAPDVIGCVLFLISGQLALAEVCHGRTGVLAHELGWWITTVNLAGSAFFMIAALTSLVTPGADVPVALAVSDAGTMAGALCFAAAGVLQWFEHP</sequence>
<dbReference type="KEGG" id="sgj:IAG43_16650"/>
<feature type="transmembrane region" description="Helical" evidence="2">
    <location>
        <begin position="226"/>
        <end position="246"/>
    </location>
</feature>